<dbReference type="RefSeq" id="XP_069233068.1">
    <property type="nucleotide sequence ID" value="XM_069369751.1"/>
</dbReference>
<dbReference type="InterPro" id="IPR025789">
    <property type="entry name" value="DOT1_dom"/>
</dbReference>
<evidence type="ECO:0000256" key="13">
    <source>
        <dbReference type="ARBA" id="ARBA00029821"/>
    </source>
</evidence>
<dbReference type="PIRSF" id="PIRSF017570">
    <property type="entry name" value="Histone_H3-K79_MeTrfase"/>
    <property type="match status" value="1"/>
</dbReference>
<dbReference type="GO" id="GO:0140956">
    <property type="term" value="F:histone H3K79 trimethyltransferase activity"/>
    <property type="evidence" value="ECO:0007669"/>
    <property type="project" value="UniProtKB-EC"/>
</dbReference>
<evidence type="ECO:0000256" key="1">
    <source>
        <dbReference type="ARBA" id="ARBA00003482"/>
    </source>
</evidence>
<dbReference type="FunFam" id="3.40.50.150:FF:000033">
    <property type="entry name" value="Histone-lysine N-methyltransferase, H3 lysine-79 specific"/>
    <property type="match status" value="1"/>
</dbReference>
<evidence type="ECO:0000256" key="14">
    <source>
        <dbReference type="ARBA" id="ARBA00047770"/>
    </source>
</evidence>
<accession>A0AB34KYV0</accession>
<dbReference type="EC" id="2.1.1.360" evidence="3 15"/>
<keyword evidence="10 15" id="KW-0805">Transcription regulation</keyword>
<dbReference type="Pfam" id="PF08123">
    <property type="entry name" value="DOT1"/>
    <property type="match status" value="1"/>
</dbReference>
<keyword evidence="5 15" id="KW-0489">Methyltransferase</keyword>
<evidence type="ECO:0000256" key="17">
    <source>
        <dbReference type="SAM" id="MobiDB-lite"/>
    </source>
</evidence>
<dbReference type="GeneID" id="96002589"/>
<dbReference type="InterPro" id="IPR021162">
    <property type="entry name" value="Dot1"/>
</dbReference>
<dbReference type="EMBL" id="JAAQHG020000003">
    <property type="protein sequence ID" value="KAL1589963.1"/>
    <property type="molecule type" value="Genomic_DNA"/>
</dbReference>
<dbReference type="GO" id="GO:0005634">
    <property type="term" value="C:nucleus"/>
    <property type="evidence" value="ECO:0007669"/>
    <property type="project" value="UniProtKB-SubCell"/>
</dbReference>
<keyword evidence="8" id="KW-0677">Repeat</keyword>
<dbReference type="Gene3D" id="3.40.50.150">
    <property type="entry name" value="Vaccinia Virus protein VP39"/>
    <property type="match status" value="1"/>
</dbReference>
<evidence type="ECO:0000256" key="8">
    <source>
        <dbReference type="ARBA" id="ARBA00022737"/>
    </source>
</evidence>
<keyword evidence="7 15" id="KW-0949">S-adenosyl-L-methionine</keyword>
<evidence type="ECO:0000313" key="19">
    <source>
        <dbReference type="EMBL" id="KAL1589963.1"/>
    </source>
</evidence>
<sequence length="511" mass="57242">MNSFFGAGGNRPQLNVTKKPAIRREKVLVPTNKPASNSASPQPAARRPGPPANRFQLSGTASASKPLKSAAQRALAPSRGIKRKSATPQPERPLFSDDDDDEGSSEVGGSDSDVSRKRIKSSVSSVDSAGPRRALASESVKEDGKSLKFVHAASLTSGDQESKFKNLWGRDETVTVSLQYPSKSPMERFQLKRPKSDEDYKPLDDIAETVKHICEYYLPDEIAKKYIDPDEPTCFHRRFHRAWQCESVEDFEDTVYDFNKLLKPLVQDGTIHRELTRQAAMPLDWVKRILDQTYARTVSPHVDTLKAYKNGSDNVYGELLPRFVSNIFKQTRLNHEQIFVDLGSGVGNVVLQAALEVGSESWGIEMMNNPCDLADLQAKEFPARAKLWGLNVGKVHLLRGNFTENRRIGEVLKRADVVLVNNQAFTPTLNDVLVSMFLDLKEGCQVVSLKPFVPPGHRISMRNVDSPVNMFVQREDTYFSDSVSWTESIGTYYYATKDSRPLKAFKRRMGL</sequence>
<keyword evidence="9 15" id="KW-0156">Chromatin regulator</keyword>
<evidence type="ECO:0000259" key="18">
    <source>
        <dbReference type="PROSITE" id="PS51569"/>
    </source>
</evidence>
<evidence type="ECO:0000256" key="16">
    <source>
        <dbReference type="PIRSR" id="PIRSR017570-1"/>
    </source>
</evidence>
<dbReference type="GO" id="GO:0042393">
    <property type="term" value="F:histone binding"/>
    <property type="evidence" value="ECO:0007669"/>
    <property type="project" value="InterPro"/>
</dbReference>
<evidence type="ECO:0000256" key="12">
    <source>
        <dbReference type="ARBA" id="ARBA00023242"/>
    </source>
</evidence>
<keyword evidence="11 15" id="KW-0804">Transcription</keyword>
<evidence type="ECO:0000256" key="5">
    <source>
        <dbReference type="ARBA" id="ARBA00022603"/>
    </source>
</evidence>
<dbReference type="PANTHER" id="PTHR21451:SF0">
    <property type="entry name" value="HISTONE-LYSINE N-METHYLTRANSFERASE, H3 LYSINE-79 SPECIFIC"/>
    <property type="match status" value="1"/>
</dbReference>
<dbReference type="AlphaFoldDB" id="A0AB34KYV0"/>
<keyword evidence="6 15" id="KW-0808">Transferase</keyword>
<dbReference type="PROSITE" id="PS51569">
    <property type="entry name" value="DOT1"/>
    <property type="match status" value="1"/>
</dbReference>
<evidence type="ECO:0000256" key="10">
    <source>
        <dbReference type="ARBA" id="ARBA00023015"/>
    </source>
</evidence>
<dbReference type="GO" id="GO:0031509">
    <property type="term" value="P:subtelomeric heterochromatin formation"/>
    <property type="evidence" value="ECO:0007669"/>
    <property type="project" value="InterPro"/>
</dbReference>
<dbReference type="InterPro" id="IPR030445">
    <property type="entry name" value="H3-K79_meTrfase"/>
</dbReference>
<comment type="catalytic activity">
    <reaction evidence="14 15">
        <text>L-lysyl(79)-[histone H3] + 3 S-adenosyl-L-methionine = N(6),N(6),N(6)-trimethyl-L-lysyl(79)-[histone H3] + 3 S-adenosyl-L-homocysteine + 3 H(+)</text>
        <dbReference type="Rhea" id="RHEA:60328"/>
        <dbReference type="Rhea" id="RHEA-COMP:15549"/>
        <dbReference type="Rhea" id="RHEA-COMP:15552"/>
        <dbReference type="ChEBI" id="CHEBI:15378"/>
        <dbReference type="ChEBI" id="CHEBI:29969"/>
        <dbReference type="ChEBI" id="CHEBI:57856"/>
        <dbReference type="ChEBI" id="CHEBI:59789"/>
        <dbReference type="ChEBI" id="CHEBI:61961"/>
        <dbReference type="EC" id="2.1.1.360"/>
    </reaction>
</comment>
<reference evidence="19 20" key="1">
    <citation type="journal article" date="2020" name="Microbiol. Resour. Announc.">
        <title>Draft Genome Sequence of a Cladosporium Species Isolated from the Mesophotic Ascidian Didemnum maculosum.</title>
        <authorList>
            <person name="Gioti A."/>
            <person name="Siaperas R."/>
            <person name="Nikolaivits E."/>
            <person name="Le Goff G."/>
            <person name="Ouazzani J."/>
            <person name="Kotoulas G."/>
            <person name="Topakas E."/>
        </authorList>
    </citation>
    <scope>NUCLEOTIDE SEQUENCE [LARGE SCALE GENOMIC DNA]</scope>
    <source>
        <strain evidence="19 20">TM138-S3</strain>
    </source>
</reference>
<dbReference type="PANTHER" id="PTHR21451">
    <property type="entry name" value="HISTONE H3 METHYLTRANSFERASE"/>
    <property type="match status" value="1"/>
</dbReference>
<feature type="compositionally biased region" description="Low complexity" evidence="17">
    <location>
        <begin position="32"/>
        <end position="47"/>
    </location>
</feature>
<dbReference type="GO" id="GO:0000077">
    <property type="term" value="P:DNA damage checkpoint signaling"/>
    <property type="evidence" value="ECO:0007669"/>
    <property type="project" value="InterPro"/>
</dbReference>
<comment type="subcellular location">
    <subcellularLocation>
        <location evidence="2 15">Nucleus</location>
    </subcellularLocation>
</comment>
<evidence type="ECO:0000256" key="9">
    <source>
        <dbReference type="ARBA" id="ARBA00022853"/>
    </source>
</evidence>
<proteinExistence type="inferred from homology"/>
<keyword evidence="12 15" id="KW-0539">Nucleus</keyword>
<keyword evidence="20" id="KW-1185">Reference proteome</keyword>
<feature type="region of interest" description="Disordered" evidence="17">
    <location>
        <begin position="1"/>
        <end position="141"/>
    </location>
</feature>
<evidence type="ECO:0000256" key="3">
    <source>
        <dbReference type="ARBA" id="ARBA00012190"/>
    </source>
</evidence>
<dbReference type="GO" id="GO:0000786">
    <property type="term" value="C:nucleosome"/>
    <property type="evidence" value="ECO:0007669"/>
    <property type="project" value="InterPro"/>
</dbReference>
<feature type="binding site" evidence="16">
    <location>
        <begin position="339"/>
        <end position="348"/>
    </location>
    <ligand>
        <name>S-adenosyl-L-methionine</name>
        <dbReference type="ChEBI" id="CHEBI:59789"/>
    </ligand>
</feature>
<dbReference type="GO" id="GO:0032259">
    <property type="term" value="P:methylation"/>
    <property type="evidence" value="ECO:0007669"/>
    <property type="project" value="UniProtKB-KW"/>
</dbReference>
<protein>
    <recommendedName>
        <fullName evidence="4 15">Histone-lysine N-methyltransferase, H3 lysine-79 specific</fullName>
        <ecNumber evidence="3 15">2.1.1.360</ecNumber>
    </recommendedName>
    <alternativeName>
        <fullName evidence="13 15">Histone H3-K79 methyltransferase</fullName>
    </alternativeName>
</protein>
<name>A0AB34KYV0_9PEZI</name>
<evidence type="ECO:0000313" key="20">
    <source>
        <dbReference type="Proteomes" id="UP000803884"/>
    </source>
</evidence>
<comment type="function">
    <text evidence="1 15">Histone methyltransferase that specifically trimethylates histone H3 to form H3K79me3. This methylation is required for telomere silencing and for the pachytene checkpoint during the meiotic cell cycle by allowing the recruitment of RAD9 to double strand breaks. Nucleosomes are preferred as substrate compared to free histone.</text>
</comment>
<dbReference type="GO" id="GO:0000781">
    <property type="term" value="C:chromosome, telomeric region"/>
    <property type="evidence" value="ECO:0007669"/>
    <property type="project" value="GOC"/>
</dbReference>
<dbReference type="Proteomes" id="UP000803884">
    <property type="component" value="Unassembled WGS sequence"/>
</dbReference>
<feature type="binding site" evidence="16">
    <location>
        <begin position="316"/>
        <end position="319"/>
    </location>
    <ligand>
        <name>S-adenosyl-L-methionine</name>
        <dbReference type="ChEBI" id="CHEBI:59789"/>
    </ligand>
</feature>
<feature type="binding site" evidence="16">
    <location>
        <position position="365"/>
    </location>
    <ligand>
        <name>S-adenosyl-L-methionine</name>
        <dbReference type="ChEBI" id="CHEBI:59789"/>
    </ligand>
</feature>
<organism evidence="19 20">
    <name type="scientific">Cladosporium halotolerans</name>
    <dbReference type="NCBI Taxonomy" id="1052096"/>
    <lineage>
        <taxon>Eukaryota</taxon>
        <taxon>Fungi</taxon>
        <taxon>Dikarya</taxon>
        <taxon>Ascomycota</taxon>
        <taxon>Pezizomycotina</taxon>
        <taxon>Dothideomycetes</taxon>
        <taxon>Dothideomycetidae</taxon>
        <taxon>Cladosporiales</taxon>
        <taxon>Cladosporiaceae</taxon>
        <taxon>Cladosporium</taxon>
    </lineage>
</organism>
<evidence type="ECO:0000256" key="7">
    <source>
        <dbReference type="ARBA" id="ARBA00022691"/>
    </source>
</evidence>
<dbReference type="GO" id="GO:0006281">
    <property type="term" value="P:DNA repair"/>
    <property type="evidence" value="ECO:0007669"/>
    <property type="project" value="InterPro"/>
</dbReference>
<dbReference type="SUPFAM" id="SSF53335">
    <property type="entry name" value="S-adenosyl-L-methionine-dependent methyltransferases"/>
    <property type="match status" value="1"/>
</dbReference>
<evidence type="ECO:0000256" key="15">
    <source>
        <dbReference type="PIRNR" id="PIRNR017570"/>
    </source>
</evidence>
<evidence type="ECO:0000256" key="2">
    <source>
        <dbReference type="ARBA" id="ARBA00004123"/>
    </source>
</evidence>
<feature type="domain" description="DOT1" evidence="18">
    <location>
        <begin position="187"/>
        <end position="510"/>
    </location>
</feature>
<dbReference type="InterPro" id="IPR029063">
    <property type="entry name" value="SAM-dependent_MTases_sf"/>
</dbReference>
<evidence type="ECO:0000256" key="11">
    <source>
        <dbReference type="ARBA" id="ARBA00023163"/>
    </source>
</evidence>
<gene>
    <name evidence="19" type="ORF">WHR41_01145</name>
</gene>
<evidence type="ECO:0000256" key="6">
    <source>
        <dbReference type="ARBA" id="ARBA00022679"/>
    </source>
</evidence>
<comment type="caution">
    <text evidence="19">The sequence shown here is derived from an EMBL/GenBank/DDBJ whole genome shotgun (WGS) entry which is preliminary data.</text>
</comment>
<evidence type="ECO:0000256" key="4">
    <source>
        <dbReference type="ARBA" id="ARBA00020987"/>
    </source>
</evidence>
<comment type="similarity">
    <text evidence="15">Belongs to the class I-like SAM-binding methyltransferase superfamily. DOT1 family.</text>
</comment>
<dbReference type="Gene3D" id="1.10.260.170">
    <property type="match status" value="1"/>
</dbReference>